<dbReference type="Proteomes" id="UP000316560">
    <property type="component" value="Unassembled WGS sequence"/>
</dbReference>
<sequence>MTEKQPFDLVATEGTIEVRRYPEHVVAETEVSADFEDAGNRAFRFLFGYISGDNTAQQSIDMTSPVVQAKSQRVAMTAPVVQTGAGGNYTVAFVLPASFDEASAPLPTRSEVSLRTVPARLVAAMRFTGRWSKSSFDKHVTRLLSGVTDAGLTTIGEPWFARFDPPLTPSFLRHNEVLVEVAENPTK</sequence>
<dbReference type="InterPro" id="IPR006917">
    <property type="entry name" value="SOUL_heme-bd"/>
</dbReference>
<evidence type="ECO:0000313" key="2">
    <source>
        <dbReference type="Proteomes" id="UP000316560"/>
    </source>
</evidence>
<dbReference type="RefSeq" id="WP_141990023.1">
    <property type="nucleotide sequence ID" value="NZ_VFRA01000001.1"/>
</dbReference>
<name>A0A8H2K604_9MICO</name>
<dbReference type="Pfam" id="PF04832">
    <property type="entry name" value="SOUL"/>
    <property type="match status" value="1"/>
</dbReference>
<protein>
    <submittedName>
        <fullName evidence="1">SOUL heme-binding protein</fullName>
    </submittedName>
</protein>
<dbReference type="OrthoDB" id="2156220at2"/>
<proteinExistence type="predicted"/>
<accession>A0A8H2K604</accession>
<evidence type="ECO:0000313" key="1">
    <source>
        <dbReference type="EMBL" id="TQO19559.1"/>
    </source>
</evidence>
<keyword evidence="2" id="KW-1185">Reference proteome</keyword>
<dbReference type="PANTHER" id="PTHR11220">
    <property type="entry name" value="HEME-BINDING PROTEIN-RELATED"/>
    <property type="match status" value="1"/>
</dbReference>
<dbReference type="InterPro" id="IPR011256">
    <property type="entry name" value="Reg_factor_effector_dom_sf"/>
</dbReference>
<organism evidence="1 2">
    <name type="scientific">Rhodoglobus vestalii</name>
    <dbReference type="NCBI Taxonomy" id="193384"/>
    <lineage>
        <taxon>Bacteria</taxon>
        <taxon>Bacillati</taxon>
        <taxon>Actinomycetota</taxon>
        <taxon>Actinomycetes</taxon>
        <taxon>Micrococcales</taxon>
        <taxon>Microbacteriaceae</taxon>
        <taxon>Rhodoglobus</taxon>
    </lineage>
</organism>
<reference evidence="1 2" key="1">
    <citation type="submission" date="2019-06" db="EMBL/GenBank/DDBJ databases">
        <title>Sequencing the genomes of 1000 actinobacteria strains.</title>
        <authorList>
            <person name="Klenk H.-P."/>
        </authorList>
    </citation>
    <scope>NUCLEOTIDE SEQUENCE [LARGE SCALE GENOMIC DNA]</scope>
    <source>
        <strain evidence="1 2">DSM 21947</strain>
    </source>
</reference>
<gene>
    <name evidence="1" type="ORF">FB472_1125</name>
</gene>
<comment type="caution">
    <text evidence="1">The sequence shown here is derived from an EMBL/GenBank/DDBJ whole genome shotgun (WGS) entry which is preliminary data.</text>
</comment>
<dbReference type="EMBL" id="VFRA01000001">
    <property type="protein sequence ID" value="TQO19559.1"/>
    <property type="molecule type" value="Genomic_DNA"/>
</dbReference>
<dbReference type="Gene3D" id="3.20.80.10">
    <property type="entry name" value="Regulatory factor, effector binding domain"/>
    <property type="match status" value="1"/>
</dbReference>
<dbReference type="SUPFAM" id="SSF55136">
    <property type="entry name" value="Probable bacterial effector-binding domain"/>
    <property type="match status" value="1"/>
</dbReference>
<dbReference type="PANTHER" id="PTHR11220:SF1">
    <property type="entry name" value="HEME-BINDING PROTEIN 2"/>
    <property type="match status" value="1"/>
</dbReference>
<dbReference type="AlphaFoldDB" id="A0A8H2K604"/>